<organism evidence="1 2">
    <name type="scientific">Colletotrichum plurivorum</name>
    <dbReference type="NCBI Taxonomy" id="2175906"/>
    <lineage>
        <taxon>Eukaryota</taxon>
        <taxon>Fungi</taxon>
        <taxon>Dikarya</taxon>
        <taxon>Ascomycota</taxon>
        <taxon>Pezizomycotina</taxon>
        <taxon>Sordariomycetes</taxon>
        <taxon>Hypocreomycetidae</taxon>
        <taxon>Glomerellales</taxon>
        <taxon>Glomerellaceae</taxon>
        <taxon>Colletotrichum</taxon>
        <taxon>Colletotrichum orchidearum species complex</taxon>
    </lineage>
</organism>
<protein>
    <submittedName>
        <fullName evidence="1">F-box domain-containing protein</fullName>
    </submittedName>
</protein>
<dbReference type="Proteomes" id="UP000654918">
    <property type="component" value="Unassembled WGS sequence"/>
</dbReference>
<dbReference type="EMBL" id="WIGO01000203">
    <property type="protein sequence ID" value="KAF6823908.1"/>
    <property type="molecule type" value="Genomic_DNA"/>
</dbReference>
<keyword evidence="2" id="KW-1185">Reference proteome</keyword>
<evidence type="ECO:0000313" key="1">
    <source>
        <dbReference type="EMBL" id="KAF6823908.1"/>
    </source>
</evidence>
<gene>
    <name evidence="1" type="ORF">CPLU01_11132</name>
</gene>
<name>A0A8H6N8T6_9PEZI</name>
<accession>A0A8H6N8T6</accession>
<proteinExistence type="predicted"/>
<comment type="caution">
    <text evidence="1">The sequence shown here is derived from an EMBL/GenBank/DDBJ whole genome shotgun (WGS) entry which is preliminary data.</text>
</comment>
<evidence type="ECO:0000313" key="2">
    <source>
        <dbReference type="Proteomes" id="UP000654918"/>
    </source>
</evidence>
<reference evidence="1" key="1">
    <citation type="journal article" date="2020" name="Phytopathology">
        <title>Genome Sequence Resources of Colletotrichum truncatum, C. plurivorum, C. musicola, and C. sojae: Four Species Pathogenic to Soybean (Glycine max).</title>
        <authorList>
            <person name="Rogerio F."/>
            <person name="Boufleur T.R."/>
            <person name="Ciampi-Guillardi M."/>
            <person name="Sukno S.A."/>
            <person name="Thon M.R."/>
            <person name="Massola Junior N.S."/>
            <person name="Baroncelli R."/>
        </authorList>
    </citation>
    <scope>NUCLEOTIDE SEQUENCE</scope>
    <source>
        <strain evidence="1">LFN00145</strain>
    </source>
</reference>
<sequence>MPQLTKFPNEVVHSILAYCKRSPSKHQEKGRSTLWQMALADRWMRSMAVPLLFQELKKKISDEVEFHDSLIAIAQNPDILKSVQSGVADGHETVRLNVYVFRIFHLFIYILENMPRLTHLRVNLEGVPGRRLTFMRKTFEKVMEHVYPLPALKALIYTTTPPSTPTMIPTFSPGLEVLSIQVEHAPSETPGLMDLAGQLKLRAVELSKPTWSMDDVYEVVQMLPSIRHLILVGELAGETTVGDLIEILARLPRIEDFYLDESGQRKGFGHLNYREVLEELASSNELTREIPIAEALFQSCPNLQTASFPTVADGWVNTNYVMDWEWEEEDGDEERGYVARIMDVSYRPAINEFPRE</sequence>
<dbReference type="AlphaFoldDB" id="A0A8H6N8T6"/>